<evidence type="ECO:0008006" key="3">
    <source>
        <dbReference type="Google" id="ProtNLM"/>
    </source>
</evidence>
<proteinExistence type="predicted"/>
<protein>
    <recommendedName>
        <fullName evidence="3">Aminoglycoside phosphotransferase domain-containing protein</fullName>
    </recommendedName>
</protein>
<evidence type="ECO:0000313" key="2">
    <source>
        <dbReference type="Proteomes" id="UP000217790"/>
    </source>
</evidence>
<dbReference type="STRING" id="47427.A0A2H3CCS6"/>
<dbReference type="EMBL" id="KZ293738">
    <property type="protein sequence ID" value="PBK80889.1"/>
    <property type="molecule type" value="Genomic_DNA"/>
</dbReference>
<organism evidence="1 2">
    <name type="scientific">Armillaria gallica</name>
    <name type="common">Bulbous honey fungus</name>
    <name type="synonym">Armillaria bulbosa</name>
    <dbReference type="NCBI Taxonomy" id="47427"/>
    <lineage>
        <taxon>Eukaryota</taxon>
        <taxon>Fungi</taxon>
        <taxon>Dikarya</taxon>
        <taxon>Basidiomycota</taxon>
        <taxon>Agaricomycotina</taxon>
        <taxon>Agaricomycetes</taxon>
        <taxon>Agaricomycetidae</taxon>
        <taxon>Agaricales</taxon>
        <taxon>Marasmiineae</taxon>
        <taxon>Physalacriaceae</taxon>
        <taxon>Armillaria</taxon>
    </lineage>
</organism>
<dbReference type="SUPFAM" id="SSF56112">
    <property type="entry name" value="Protein kinase-like (PK-like)"/>
    <property type="match status" value="1"/>
</dbReference>
<dbReference type="AlphaFoldDB" id="A0A2H3CCS6"/>
<evidence type="ECO:0000313" key="1">
    <source>
        <dbReference type="EMBL" id="PBK80889.1"/>
    </source>
</evidence>
<dbReference type="Proteomes" id="UP000217790">
    <property type="component" value="Unassembled WGS sequence"/>
</dbReference>
<dbReference type="InParanoid" id="A0A2H3CCS6"/>
<dbReference type="OrthoDB" id="4177236at2759"/>
<accession>A0A2H3CCS6</accession>
<sequence length="213" mass="23380">MIAQFIRAFFYAAVIAVVDALLASFGPIGRLPYRNSADVDHKTDDEVLSLCYSVADDDWTSSGCPPRLTSDVVAKRVPRLPAGWPSEALAQDLIKNRTNIPVPPIRHILNLNPYASVIVMDYIPGITLAAAWPTMGLWQKIRTAITLRSYVRQLRSITHARSKIPGPVLDGEEPGKCFASCIFGPIRPTKGPFATSDELIRFFNNGMDQAALA</sequence>
<reference evidence="2" key="1">
    <citation type="journal article" date="2017" name="Nat. Ecol. Evol.">
        <title>Genome expansion and lineage-specific genetic innovations in the forest pathogenic fungi Armillaria.</title>
        <authorList>
            <person name="Sipos G."/>
            <person name="Prasanna A.N."/>
            <person name="Walter M.C."/>
            <person name="O'Connor E."/>
            <person name="Balint B."/>
            <person name="Krizsan K."/>
            <person name="Kiss B."/>
            <person name="Hess J."/>
            <person name="Varga T."/>
            <person name="Slot J."/>
            <person name="Riley R."/>
            <person name="Boka B."/>
            <person name="Rigling D."/>
            <person name="Barry K."/>
            <person name="Lee J."/>
            <person name="Mihaltcheva S."/>
            <person name="LaButti K."/>
            <person name="Lipzen A."/>
            <person name="Waldron R."/>
            <person name="Moloney N.M."/>
            <person name="Sperisen C."/>
            <person name="Kredics L."/>
            <person name="Vagvoelgyi C."/>
            <person name="Patrignani A."/>
            <person name="Fitzpatrick D."/>
            <person name="Nagy I."/>
            <person name="Doyle S."/>
            <person name="Anderson J.B."/>
            <person name="Grigoriev I.V."/>
            <person name="Gueldener U."/>
            <person name="Muensterkoetter M."/>
            <person name="Nagy L.G."/>
        </authorList>
    </citation>
    <scope>NUCLEOTIDE SEQUENCE [LARGE SCALE GENOMIC DNA]</scope>
    <source>
        <strain evidence="2">Ar21-2</strain>
    </source>
</reference>
<gene>
    <name evidence="1" type="ORF">ARMGADRAFT_1091759</name>
</gene>
<dbReference type="InterPro" id="IPR011009">
    <property type="entry name" value="Kinase-like_dom_sf"/>
</dbReference>
<name>A0A2H3CCS6_ARMGA</name>
<keyword evidence="2" id="KW-1185">Reference proteome</keyword>